<dbReference type="AlphaFoldDB" id="W0N2I5"/>
<dbReference type="KEGG" id="psyr:N018_01420"/>
<proteinExistence type="predicted"/>
<dbReference type="EMBL" id="CP007014">
    <property type="protein sequence ID" value="AHG43478.1"/>
    <property type="molecule type" value="Genomic_DNA"/>
</dbReference>
<sequence length="32" mass="3404">MFLLLTTAALNSLLDVPITAACAALNKRSRNT</sequence>
<evidence type="ECO:0000313" key="2">
    <source>
        <dbReference type="Proteomes" id="UP000019089"/>
    </source>
</evidence>
<reference evidence="1 2" key="1">
    <citation type="submission" date="2013-12" db="EMBL/GenBank/DDBJ databases">
        <title>Interactions Between Genome Architecture and Virulence Genes in Pseudomonas syringae, strain CC1557 as a model.</title>
        <authorList>
            <person name="Baltrus D."/>
            <person name="Hockett K."/>
            <person name="Karlsrud E."/>
            <person name="Dougherty K."/>
            <person name="Nishimura M."/>
        </authorList>
    </citation>
    <scope>NUCLEOTIDE SEQUENCE [LARGE SCALE GENOMIC DNA]</scope>
    <source>
        <strain evidence="1 2">CC1557</strain>
    </source>
</reference>
<evidence type="ECO:0000313" key="1">
    <source>
        <dbReference type="EMBL" id="AHG43478.1"/>
    </source>
</evidence>
<protein>
    <submittedName>
        <fullName evidence="1">Uncharacterized protein</fullName>
    </submittedName>
</protein>
<gene>
    <name evidence="1" type="ORF">N018_01420</name>
</gene>
<dbReference type="HOGENOM" id="CLU_3390941_0_0_6"/>
<accession>W0N2I5</accession>
<organism evidence="1 2">
    <name type="scientific">Pseudomonas syringae CC1557</name>
    <dbReference type="NCBI Taxonomy" id="1357279"/>
    <lineage>
        <taxon>Bacteria</taxon>
        <taxon>Pseudomonadati</taxon>
        <taxon>Pseudomonadota</taxon>
        <taxon>Gammaproteobacteria</taxon>
        <taxon>Pseudomonadales</taxon>
        <taxon>Pseudomonadaceae</taxon>
        <taxon>Pseudomonas</taxon>
        <taxon>Pseudomonas syringae</taxon>
    </lineage>
</organism>
<dbReference type="STRING" id="1357279.N018_01420"/>
<dbReference type="Proteomes" id="UP000019089">
    <property type="component" value="Chromosome"/>
</dbReference>
<name>W0N2I5_PSESX</name>